<dbReference type="AlphaFoldDB" id="A0A4R0GVW5"/>
<gene>
    <name evidence="2" type="ORF">E0H45_41905</name>
</gene>
<feature type="transmembrane region" description="Helical" evidence="1">
    <location>
        <begin position="123"/>
        <end position="148"/>
    </location>
</feature>
<accession>A0A4R0GVW5</accession>
<evidence type="ECO:0000313" key="3">
    <source>
        <dbReference type="Proteomes" id="UP000292346"/>
    </source>
</evidence>
<evidence type="ECO:0000256" key="1">
    <source>
        <dbReference type="SAM" id="Phobius"/>
    </source>
</evidence>
<keyword evidence="1" id="KW-0472">Membrane</keyword>
<keyword evidence="3" id="KW-1185">Reference proteome</keyword>
<protein>
    <submittedName>
        <fullName evidence="2">Uncharacterized protein</fullName>
    </submittedName>
</protein>
<dbReference type="EMBL" id="SJJZ01000007">
    <property type="protein sequence ID" value="TCC01288.1"/>
    <property type="molecule type" value="Genomic_DNA"/>
</dbReference>
<proteinExistence type="predicted"/>
<comment type="caution">
    <text evidence="2">The sequence shown here is derived from an EMBL/GenBank/DDBJ whole genome shotgun (WGS) entry which is preliminary data.</text>
</comment>
<feature type="transmembrane region" description="Helical" evidence="1">
    <location>
        <begin position="28"/>
        <end position="46"/>
    </location>
</feature>
<dbReference type="OrthoDB" id="3824423at2"/>
<keyword evidence="1" id="KW-1133">Transmembrane helix</keyword>
<feature type="transmembrane region" description="Helical" evidence="1">
    <location>
        <begin position="58"/>
        <end position="78"/>
    </location>
</feature>
<name>A0A4R0GVW5_9ACTN</name>
<dbReference type="RefSeq" id="WP_131348392.1">
    <property type="nucleotide sequence ID" value="NZ_SJJZ01000007.1"/>
</dbReference>
<sequence length="149" mass="15911">MPDELLRPTVGAGVDMSARPWRLMSQTYVAFFGGVLASTTVAFLNAGRLGVDAAKRRLILLTGLVGMLAVIGVFVLLYDDAGVTSGLRVSIRVVAVLCCMVQLRLQRPMDRAFQLRGADYGSLWGWGIAVTIGGAIAEALILFLVTVVL</sequence>
<reference evidence="2 3" key="1">
    <citation type="submission" date="2019-02" db="EMBL/GenBank/DDBJ databases">
        <title>Kribbella capetownensis sp. nov. and Kribbella speibonae sp. nov., isolated from soil.</title>
        <authorList>
            <person name="Curtis S.M."/>
            <person name="Norton I."/>
            <person name="Everest G.J."/>
            <person name="Meyers P.R."/>
        </authorList>
    </citation>
    <scope>NUCLEOTIDE SEQUENCE [LARGE SCALE GENOMIC DNA]</scope>
    <source>
        <strain evidence="2 3">KCTC 29219</strain>
    </source>
</reference>
<evidence type="ECO:0000313" key="2">
    <source>
        <dbReference type="EMBL" id="TCC01288.1"/>
    </source>
</evidence>
<organism evidence="2 3">
    <name type="scientific">Kribbella soli</name>
    <dbReference type="NCBI Taxonomy" id="1124743"/>
    <lineage>
        <taxon>Bacteria</taxon>
        <taxon>Bacillati</taxon>
        <taxon>Actinomycetota</taxon>
        <taxon>Actinomycetes</taxon>
        <taxon>Propionibacteriales</taxon>
        <taxon>Kribbellaceae</taxon>
        <taxon>Kribbella</taxon>
    </lineage>
</organism>
<dbReference type="Proteomes" id="UP000292346">
    <property type="component" value="Unassembled WGS sequence"/>
</dbReference>
<keyword evidence="1" id="KW-0812">Transmembrane</keyword>